<dbReference type="Proteomes" id="UP000614350">
    <property type="component" value="Unassembled WGS sequence"/>
</dbReference>
<organism evidence="1 2">
    <name type="scientific">Vespula vulgaris</name>
    <name type="common">Yellow jacket</name>
    <name type="synonym">Wasp</name>
    <dbReference type="NCBI Taxonomy" id="7454"/>
    <lineage>
        <taxon>Eukaryota</taxon>
        <taxon>Metazoa</taxon>
        <taxon>Ecdysozoa</taxon>
        <taxon>Arthropoda</taxon>
        <taxon>Hexapoda</taxon>
        <taxon>Insecta</taxon>
        <taxon>Pterygota</taxon>
        <taxon>Neoptera</taxon>
        <taxon>Endopterygota</taxon>
        <taxon>Hymenoptera</taxon>
        <taxon>Apocrita</taxon>
        <taxon>Aculeata</taxon>
        <taxon>Vespoidea</taxon>
        <taxon>Vespidae</taxon>
        <taxon>Vespinae</taxon>
        <taxon>Vespula</taxon>
    </lineage>
</organism>
<dbReference type="EMBL" id="JACSEA010000019">
    <property type="protein sequence ID" value="KAF7382264.1"/>
    <property type="molecule type" value="Genomic_DNA"/>
</dbReference>
<protein>
    <submittedName>
        <fullName evidence="1">Uncharacterized protein</fullName>
    </submittedName>
</protein>
<dbReference type="AlphaFoldDB" id="A0A834MSQ3"/>
<gene>
    <name evidence="1" type="ORF">HZH66_013696</name>
</gene>
<keyword evidence="2" id="KW-1185">Reference proteome</keyword>
<accession>A0A834MSQ3</accession>
<proteinExistence type="predicted"/>
<reference evidence="1" key="1">
    <citation type="journal article" date="2020" name="G3 (Bethesda)">
        <title>High-Quality Assemblies for Three Invasive Social Wasps from the &lt;i&gt;Vespula&lt;/i&gt; Genus.</title>
        <authorList>
            <person name="Harrop T.W.R."/>
            <person name="Guhlin J."/>
            <person name="McLaughlin G.M."/>
            <person name="Permina E."/>
            <person name="Stockwell P."/>
            <person name="Gilligan J."/>
            <person name="Le Lec M.F."/>
            <person name="Gruber M.A.M."/>
            <person name="Quinn O."/>
            <person name="Lovegrove M."/>
            <person name="Duncan E.J."/>
            <person name="Remnant E.J."/>
            <person name="Van Eeckhoven J."/>
            <person name="Graham B."/>
            <person name="Knapp R.A."/>
            <person name="Langford K.W."/>
            <person name="Kronenberg Z."/>
            <person name="Press M.O."/>
            <person name="Eacker S.M."/>
            <person name="Wilson-Rankin E.E."/>
            <person name="Purcell J."/>
            <person name="Lester P.J."/>
            <person name="Dearden P.K."/>
        </authorList>
    </citation>
    <scope>NUCLEOTIDE SEQUENCE</scope>
    <source>
        <strain evidence="1">Marl-1</strain>
    </source>
</reference>
<comment type="caution">
    <text evidence="1">The sequence shown here is derived from an EMBL/GenBank/DDBJ whole genome shotgun (WGS) entry which is preliminary data.</text>
</comment>
<name>A0A834MSQ3_VESVU</name>
<evidence type="ECO:0000313" key="1">
    <source>
        <dbReference type="EMBL" id="KAF7382264.1"/>
    </source>
</evidence>
<sequence length="180" mass="21119">MKIKGRGSYEALSRCIDKVTINSIKWYDNKAVHQTNMVKIYNRQIGEVDLVDSSITLYRIKIKEMVPLYNVSSLDLLDLTMAYRKRFLNLARKCRQTGNSKNLETLSTSKVIHNTTICFSYHHLDLRDKINLKKLQIFFFVKDLQDPPHCGEPLKAPTIKWIFRPFPLFNWGFVKGMIYL</sequence>
<evidence type="ECO:0000313" key="2">
    <source>
        <dbReference type="Proteomes" id="UP000614350"/>
    </source>
</evidence>